<protein>
    <submittedName>
        <fullName evidence="4">149 kDa protein</fullName>
    </submittedName>
</protein>
<comment type="caution">
    <text evidence="2">The sequence shown here is derived from an EMBL/GenBank/DDBJ whole genome shotgun (WGS) entry which is preliminary data.</text>
</comment>
<dbReference type="Proteomes" id="UP001152797">
    <property type="component" value="Unassembled WGS sequence"/>
</dbReference>
<dbReference type="Gene3D" id="1.20.5.340">
    <property type="match status" value="1"/>
</dbReference>
<sequence>MDLDSEEEALDLIVQLHPSIPPIPRTRWTGPIAMRGRSPRGRARGKGFGKGEPAAVASAAARMWASEMLQRLSRFERRRRDRRDLHLTNLEKLKRVRPREKGGQCIIKRTLQGLLYAKLDGDSAERIFHFLGPGCDLQLHVTNEFNFDKALQEMNRYSEARAKFSKGRCCGIWLCSGTHRARTRLRCAVTVLGPANREAHVAAAEWTIAAEYLALKSVKVYPPACLRSEQFHTLLKVCAGNLCLKDCDFHAQQLLQNFQPPRWAWLTSAQQGLRNPSHTTGQYCIKVHKAARVLVENCNFYSAISTALDLRCPKVSVSQCAFVDCGAGMDCGLNSQLQATYRTSRARPSVEVLSSRFERAGSKRSDGSQGSGGISRPALLVRKQFARAVVKDCVFQNVSDAIATNCTSQILSNKITLADTAILVNGVNGQHRKRVSKEPEDEEASVFIGFDECSAKSVLQSWEIPQCVPDASVLNILSKPEFLPLNMRTGEYKKLSGTDVLKMRIKDVRQPLPNVMAAQGSQHMLPPDLLEKKGLYSFLVEVNGCLRFAMPFEICSAMGFPATTALPDSFQDAWHMVGNALAVPHAALQCFRARVLLGEMSGFAGDVKSVQELCQLVLQMKCNLGDYDVIHADGIMRLQLKRQTICNMPATVIDSSDDEDVDGNEDELAKRPCISPTWQCIHEEPTLIPELNRNECPDLASTTVGTRTVPIGMPFFHQIGTDLHASAEGQVVVRIMHSQGFWVAAFIIPKMWSIKDILQSALPHARQEHFDHIEVNGAKAWFGSTPIGESRLNIFFKPFCFARTVVTSFMELGLAIEVDVTWKFADLCAYVATEAAILPTCLKIVVDGRVMMSSEFVLATSELHFKAVAVTNEIGIPRQLEEPSVIQVSEAVHTDESTLFHPGVVRFTIRNPKWGTIRSCAALKDELVGQVIGRLLPDFLENAIPNMCHGGELIDPTTTVGQLPDGGIDIWFPTAKPWPPAEVVITKFAIKSAFSVNELPCLQTWVKGPFDFRANHRKLPKNETLLQIAARFLADAKNDLTLLVMQNGKGIDPRLLVHQVAADATIEFRACALPGGAKGSTKVNEANAKKLQVILGQKGVPEEAVAARAALLVGTIDANELTTILTKDERSAWDELKTKANKAKIRMITNSELKEHQKKQRKMASEGSLPGKPAKIGRKDKPASSSDEPLKKVFIDPKHFQCDSGKINIIDLAQWGPDQCGIAIATTAEANKMTPVDKISPEALALVVLTKDVFAGQVPIALPATEITGRPILTSAVVLNFGDIEVHCKPNLPKVDLLETPTATLEVFIMKNLVNQWQDVQNPLNYLGLQLPEIRKGQVIASWNFRSYDDNRQKCKHENAQYVHGFVKIPEDVLQPTLIRSGQAGVFLQVKAENKKPDPRFGIVPMHGQSLEEVVKLAKTLKNVLGVVQMGQNGVFALRAKREHIQEIRRNALPQGISLQEGEIPAGASWWILRNLNASTTCDAVTAALRELGWDANAIRPNGKNTWVVCSADEPPATHLCIGSDYVAVTPARSQNGPKAVDMPVSVAQAGANFCPSMCPEESIGDTTTQSTVTSRIDNIKADLKADLEDRITAMIQDRMRECDMRVDALSTSVEHVQAEVQEIQSAVDELKTDTKAEFTNIRSDISEGNNTIMSQMQNLFQKMQSELQTTLSANKDAGIEADAKRPRH</sequence>
<name>A0A9P1DWA6_9DINO</name>
<evidence type="ECO:0000313" key="2">
    <source>
        <dbReference type="EMBL" id="CAI4016830.1"/>
    </source>
</evidence>
<dbReference type="EMBL" id="CAMXCT030006605">
    <property type="protein sequence ID" value="CAL4804142.1"/>
    <property type="molecule type" value="Genomic_DNA"/>
</dbReference>
<evidence type="ECO:0000313" key="5">
    <source>
        <dbReference type="Proteomes" id="UP001152797"/>
    </source>
</evidence>
<evidence type="ECO:0000313" key="4">
    <source>
        <dbReference type="EMBL" id="CAL4804142.1"/>
    </source>
</evidence>
<feature type="compositionally biased region" description="Basic residues" evidence="1">
    <location>
        <begin position="37"/>
        <end position="47"/>
    </location>
</feature>
<gene>
    <name evidence="2" type="ORF">C1SCF055_LOCUS41529</name>
</gene>
<evidence type="ECO:0000313" key="3">
    <source>
        <dbReference type="EMBL" id="CAL1170205.1"/>
    </source>
</evidence>
<proteinExistence type="predicted"/>
<feature type="region of interest" description="Disordered" evidence="1">
    <location>
        <begin position="1150"/>
        <end position="1189"/>
    </location>
</feature>
<organism evidence="2">
    <name type="scientific">Cladocopium goreaui</name>
    <dbReference type="NCBI Taxonomy" id="2562237"/>
    <lineage>
        <taxon>Eukaryota</taxon>
        <taxon>Sar</taxon>
        <taxon>Alveolata</taxon>
        <taxon>Dinophyceae</taxon>
        <taxon>Suessiales</taxon>
        <taxon>Symbiodiniaceae</taxon>
        <taxon>Cladocopium</taxon>
    </lineage>
</organism>
<accession>A0A9P1DWA6</accession>
<dbReference type="EMBL" id="CAMXCT020006605">
    <property type="protein sequence ID" value="CAL1170205.1"/>
    <property type="molecule type" value="Genomic_DNA"/>
</dbReference>
<feature type="region of interest" description="Disordered" evidence="1">
    <location>
        <begin position="24"/>
        <end position="51"/>
    </location>
</feature>
<evidence type="ECO:0000256" key="1">
    <source>
        <dbReference type="SAM" id="MobiDB-lite"/>
    </source>
</evidence>
<dbReference type="EMBL" id="CAMXCT010006605">
    <property type="protein sequence ID" value="CAI4016830.1"/>
    <property type="molecule type" value="Genomic_DNA"/>
</dbReference>
<feature type="compositionally biased region" description="Basic and acidic residues" evidence="1">
    <location>
        <begin position="1177"/>
        <end position="1189"/>
    </location>
</feature>
<dbReference type="InterPro" id="IPR011050">
    <property type="entry name" value="Pectin_lyase_fold/virulence"/>
</dbReference>
<keyword evidence="5" id="KW-1185">Reference proteome</keyword>
<dbReference type="SUPFAM" id="SSF51126">
    <property type="entry name" value="Pectin lyase-like"/>
    <property type="match status" value="1"/>
</dbReference>
<reference evidence="3" key="2">
    <citation type="submission" date="2024-04" db="EMBL/GenBank/DDBJ databases">
        <authorList>
            <person name="Chen Y."/>
            <person name="Shah S."/>
            <person name="Dougan E. K."/>
            <person name="Thang M."/>
            <person name="Chan C."/>
        </authorList>
    </citation>
    <scope>NUCLEOTIDE SEQUENCE [LARGE SCALE GENOMIC DNA]</scope>
</reference>
<reference evidence="2" key="1">
    <citation type="submission" date="2022-10" db="EMBL/GenBank/DDBJ databases">
        <authorList>
            <person name="Chen Y."/>
            <person name="Dougan E. K."/>
            <person name="Chan C."/>
            <person name="Rhodes N."/>
            <person name="Thang M."/>
        </authorList>
    </citation>
    <scope>NUCLEOTIDE SEQUENCE</scope>
</reference>